<protein>
    <submittedName>
        <fullName evidence="1">Uncharacterized protein</fullName>
    </submittedName>
</protein>
<dbReference type="AlphaFoldDB" id="A0A1V4H9Q1"/>
<comment type="caution">
    <text evidence="1">The sequence shown here is derived from an EMBL/GenBank/DDBJ whole genome shotgun (WGS) entry which is preliminary data.</text>
</comment>
<reference evidence="2" key="1">
    <citation type="submission" date="2016-07" db="EMBL/GenBank/DDBJ databases">
        <authorList>
            <person name="Florea S."/>
            <person name="Webb J.S."/>
            <person name="Jaromczyk J."/>
            <person name="Schardl C.L."/>
        </authorList>
    </citation>
    <scope>NUCLEOTIDE SEQUENCE [LARGE SCALE GENOMIC DNA]</scope>
    <source>
        <strain evidence="2">CY1</strain>
    </source>
</reference>
<organism evidence="1 2">
    <name type="scientific">Paenibacillus ferrarius</name>
    <dbReference type="NCBI Taxonomy" id="1469647"/>
    <lineage>
        <taxon>Bacteria</taxon>
        <taxon>Bacillati</taxon>
        <taxon>Bacillota</taxon>
        <taxon>Bacilli</taxon>
        <taxon>Bacillales</taxon>
        <taxon>Paenibacillaceae</taxon>
        <taxon>Paenibacillus</taxon>
    </lineage>
</organism>
<gene>
    <name evidence="1" type="ORF">BC351_39065</name>
</gene>
<accession>A0A1V4H9Q1</accession>
<keyword evidence="2" id="KW-1185">Reference proteome</keyword>
<proteinExistence type="predicted"/>
<dbReference type="STRING" id="1469647.BC351_39065"/>
<evidence type="ECO:0000313" key="2">
    <source>
        <dbReference type="Proteomes" id="UP000190626"/>
    </source>
</evidence>
<dbReference type="Proteomes" id="UP000190626">
    <property type="component" value="Unassembled WGS sequence"/>
</dbReference>
<dbReference type="EMBL" id="MBTG01000050">
    <property type="protein sequence ID" value="OPH47991.1"/>
    <property type="molecule type" value="Genomic_DNA"/>
</dbReference>
<sequence>MGNSSELRRLFQKNLEDLYGVFETGYRDYELSSLIELTVVQEQWLFIPANAICAKWHPYFNKKNYTHRFLLTQYNSTNTSGSVIDFIPEYNGEHSYEEIEAAYLSSNSRECFTLSKPTQAPGFYLTENQVKSVYLRLTNQHTQSHGINGLVRFQNDLLEAEQIGKEILNHWWGDLLFVINARESFLEFMWFLNRNTESPYYSLIQPSLLDIIERIINEWVIFRNSIMKLRISERAVDHQQLAEKIGQIIQLESFFAKELKACFAIT</sequence>
<evidence type="ECO:0000313" key="1">
    <source>
        <dbReference type="EMBL" id="OPH47991.1"/>
    </source>
</evidence>
<name>A0A1V4H9Q1_9BACL</name>